<dbReference type="SUPFAM" id="SSF74942">
    <property type="entry name" value="YhbC-like, C-terminal domain"/>
    <property type="match status" value="1"/>
</dbReference>
<evidence type="ECO:0000259" key="5">
    <source>
        <dbReference type="Pfam" id="PF17384"/>
    </source>
</evidence>
<comment type="function">
    <text evidence="3">Required for maturation of 30S ribosomal subunits.</text>
</comment>
<gene>
    <name evidence="3" type="primary">rimP</name>
    <name evidence="6" type="ORF">DESME_11290</name>
</gene>
<dbReference type="GO" id="GO:0000028">
    <property type="term" value="P:ribosomal small subunit assembly"/>
    <property type="evidence" value="ECO:0007669"/>
    <property type="project" value="TreeGrafter"/>
</dbReference>
<evidence type="ECO:0000256" key="2">
    <source>
        <dbReference type="ARBA" id="ARBA00022517"/>
    </source>
</evidence>
<dbReference type="InterPro" id="IPR028989">
    <property type="entry name" value="RimP_N"/>
</dbReference>
<protein>
    <recommendedName>
        <fullName evidence="3">Ribosome maturation factor RimP</fullName>
    </recommendedName>
</protein>
<reference evidence="6 7" key="1">
    <citation type="submission" date="2013-12" db="EMBL/GenBank/DDBJ databases">
        <authorList>
            <consortium name="DOE Joint Genome Institute"/>
            <person name="Smidt H."/>
            <person name="Huntemann M."/>
            <person name="Han J."/>
            <person name="Chen A."/>
            <person name="Kyrpides N."/>
            <person name="Mavromatis K."/>
            <person name="Markowitz V."/>
            <person name="Palaniappan K."/>
            <person name="Ivanova N."/>
            <person name="Schaumberg A."/>
            <person name="Pati A."/>
            <person name="Liolios K."/>
            <person name="Nordberg H.P."/>
            <person name="Cantor M.N."/>
            <person name="Hua S.X."/>
            <person name="Woyke T."/>
        </authorList>
    </citation>
    <scope>NUCLEOTIDE SEQUENCE [LARGE SCALE GENOMIC DNA]</scope>
    <source>
        <strain evidence="7">DSM 15288</strain>
    </source>
</reference>
<keyword evidence="2 3" id="KW-0690">Ribosome biogenesis</keyword>
<feature type="domain" description="Ribosome maturation factor RimP C-terminal" evidence="5">
    <location>
        <begin position="87"/>
        <end position="152"/>
    </location>
</feature>
<accession>W0EEL2</accession>
<dbReference type="Proteomes" id="UP000010847">
    <property type="component" value="Chromosome"/>
</dbReference>
<feature type="domain" description="Ribosome maturation factor RimP N-terminal" evidence="4">
    <location>
        <begin position="12"/>
        <end position="84"/>
    </location>
</feature>
<proteinExistence type="inferred from homology"/>
<dbReference type="FunFam" id="3.30.300.70:FF:000001">
    <property type="entry name" value="Ribosome maturation factor RimP"/>
    <property type="match status" value="1"/>
</dbReference>
<dbReference type="InterPro" id="IPR003728">
    <property type="entry name" value="Ribosome_maturation_RimP"/>
</dbReference>
<comment type="subcellular location">
    <subcellularLocation>
        <location evidence="3">Cytoplasm</location>
    </subcellularLocation>
</comment>
<dbReference type="NCBIfam" id="NF000928">
    <property type="entry name" value="PRK00092.1-2"/>
    <property type="match status" value="1"/>
</dbReference>
<dbReference type="CDD" id="cd01734">
    <property type="entry name" value="YlxS_C"/>
    <property type="match status" value="1"/>
</dbReference>
<dbReference type="GO" id="GO:0006412">
    <property type="term" value="P:translation"/>
    <property type="evidence" value="ECO:0007669"/>
    <property type="project" value="TreeGrafter"/>
</dbReference>
<dbReference type="eggNOG" id="COG0779">
    <property type="taxonomic scope" value="Bacteria"/>
</dbReference>
<sequence>MGLPIEQKVEVLVTPIIQELGLELVDVEYIKEGAHWYLRLYIDKEDGIDLDDCTNVSHAVSDLLDKNDPIPQAYMLEVSSPGLERPLKKDEDFIRYQGKLIHIRTKEPFQGYHEFTGYLAGLENDVIILEYEKEKVQLPRNIIEKANLALEF</sequence>
<dbReference type="HAMAP" id="MF_01077">
    <property type="entry name" value="RimP"/>
    <property type="match status" value="1"/>
</dbReference>
<evidence type="ECO:0000256" key="3">
    <source>
        <dbReference type="HAMAP-Rule" id="MF_01077"/>
    </source>
</evidence>
<dbReference type="InterPro" id="IPR035956">
    <property type="entry name" value="RimP_N_sf"/>
</dbReference>
<evidence type="ECO:0000259" key="4">
    <source>
        <dbReference type="Pfam" id="PF02576"/>
    </source>
</evidence>
<dbReference type="GO" id="GO:0005829">
    <property type="term" value="C:cytosol"/>
    <property type="evidence" value="ECO:0007669"/>
    <property type="project" value="TreeGrafter"/>
</dbReference>
<dbReference type="Pfam" id="PF17384">
    <property type="entry name" value="DUF150_C"/>
    <property type="match status" value="1"/>
</dbReference>
<keyword evidence="1 3" id="KW-0963">Cytoplasm</keyword>
<evidence type="ECO:0000256" key="1">
    <source>
        <dbReference type="ARBA" id="ARBA00022490"/>
    </source>
</evidence>
<dbReference type="AlphaFoldDB" id="W0EEL2"/>
<dbReference type="Gene3D" id="2.30.30.180">
    <property type="entry name" value="Ribosome maturation factor RimP, C-terminal domain"/>
    <property type="match status" value="1"/>
</dbReference>
<dbReference type="RefSeq" id="WP_006718264.1">
    <property type="nucleotide sequence ID" value="NZ_CP007032.1"/>
</dbReference>
<dbReference type="Gene3D" id="3.30.300.70">
    <property type="entry name" value="RimP-like superfamily, N-terminal"/>
    <property type="match status" value="1"/>
</dbReference>
<dbReference type="HOGENOM" id="CLU_070525_2_0_9"/>
<dbReference type="Pfam" id="PF02576">
    <property type="entry name" value="RimP_N"/>
    <property type="match status" value="1"/>
</dbReference>
<dbReference type="STRING" id="871968.DESME_11290"/>
<dbReference type="PANTHER" id="PTHR33867:SF1">
    <property type="entry name" value="RIBOSOME MATURATION FACTOR RIMP"/>
    <property type="match status" value="1"/>
</dbReference>
<organism evidence="6 7">
    <name type="scientific">Desulfitobacterium metallireducens DSM 15288</name>
    <dbReference type="NCBI Taxonomy" id="871968"/>
    <lineage>
        <taxon>Bacteria</taxon>
        <taxon>Bacillati</taxon>
        <taxon>Bacillota</taxon>
        <taxon>Clostridia</taxon>
        <taxon>Eubacteriales</taxon>
        <taxon>Desulfitobacteriaceae</taxon>
        <taxon>Desulfitobacterium</taxon>
    </lineage>
</organism>
<dbReference type="SUPFAM" id="SSF75420">
    <property type="entry name" value="YhbC-like, N-terminal domain"/>
    <property type="match status" value="1"/>
</dbReference>
<dbReference type="EMBL" id="CP007032">
    <property type="protein sequence ID" value="AHF07521.1"/>
    <property type="molecule type" value="Genomic_DNA"/>
</dbReference>
<dbReference type="InterPro" id="IPR028998">
    <property type="entry name" value="RimP_C"/>
</dbReference>
<dbReference type="InterPro" id="IPR036847">
    <property type="entry name" value="RimP_C_sf"/>
</dbReference>
<dbReference type="PANTHER" id="PTHR33867">
    <property type="entry name" value="RIBOSOME MATURATION FACTOR RIMP"/>
    <property type="match status" value="1"/>
</dbReference>
<dbReference type="KEGG" id="dmt:DESME_11290"/>
<evidence type="ECO:0000313" key="7">
    <source>
        <dbReference type="Proteomes" id="UP000010847"/>
    </source>
</evidence>
<comment type="similarity">
    <text evidence="3">Belongs to the RimP family.</text>
</comment>
<evidence type="ECO:0000313" key="6">
    <source>
        <dbReference type="EMBL" id="AHF07521.1"/>
    </source>
</evidence>
<dbReference type="OrthoDB" id="9805006at2"/>
<keyword evidence="7" id="KW-1185">Reference proteome</keyword>
<name>W0EEL2_9FIRM</name>